<dbReference type="EMBL" id="KP202868">
    <property type="protein sequence ID" value="AKB93308.1"/>
    <property type="molecule type" value="Genomic_DNA"/>
</dbReference>
<feature type="transmembrane region" description="Helical" evidence="1">
    <location>
        <begin position="36"/>
        <end position="56"/>
    </location>
</feature>
<accession>A0A0E3SWV3</accession>
<keyword evidence="1" id="KW-0472">Membrane</keyword>
<reference evidence="2 3" key="2">
    <citation type="journal article" date="2015" name="J. Gen. Virol.">
        <title>The English isolate and a newly identified Berlin isolate of Rat Cytomegalovirus (RCMV) share similarities with but separate as an anciently diverged clade from Mouse CMV and the Maastricht isolate of RCMV.</title>
        <authorList>
            <person name="Geyer H."/>
            <person name="Ettinger J."/>
            <person name="Moller L."/>
            <person name="Schmolz E."/>
            <person name="Nitsche A."/>
            <person name="Brune W."/>
            <person name="Heaggans S."/>
            <person name="Sandford G.R."/>
            <person name="Hayward G.S."/>
            <person name="Voigt S."/>
        </authorList>
    </citation>
    <scope>NUCLEOTIDE SEQUENCE [LARGE SCALE GENOMIC DNA]</scope>
    <source>
        <strain evidence="2">Berlin</strain>
    </source>
</reference>
<dbReference type="Proteomes" id="UP000097765">
    <property type="component" value="Segment"/>
</dbReference>
<protein>
    <submittedName>
        <fullName evidence="2">BORF6</fullName>
    </submittedName>
</protein>
<evidence type="ECO:0000256" key="1">
    <source>
        <dbReference type="SAM" id="Phobius"/>
    </source>
</evidence>
<organismHost>
    <name type="scientific">Rattus norvegicus</name>
    <name type="common">Rat</name>
    <dbReference type="NCBI Taxonomy" id="10116"/>
</organismHost>
<proteinExistence type="predicted"/>
<keyword evidence="1" id="KW-1133">Transmembrane helix</keyword>
<keyword evidence="1" id="KW-0812">Transmembrane</keyword>
<sequence length="78" mass="8941">MNTTLSNLTTEYAAYQKNQATVAVDTLHFFASFSDLIFALTCFLILFLLIVFRASIRNFPEMHRIYRTIIGVRPAHNA</sequence>
<evidence type="ECO:0000313" key="3">
    <source>
        <dbReference type="Proteomes" id="UP000097765"/>
    </source>
</evidence>
<gene>
    <name evidence="2" type="primary">bORF6</name>
</gene>
<reference evidence="2 3" key="1">
    <citation type="journal article" date="2012" name="J. Virol.">
        <title>Complete genome sequence of the english isolate of rat cytomegalovirus (Murid herpesvirus 8).</title>
        <authorList>
            <person name="Ettinger J."/>
            <person name="Geyer H."/>
            <person name="Nitsche A."/>
            <person name="Zimmermann A."/>
            <person name="Brune W."/>
            <person name="Sandford G.R."/>
            <person name="Hayward G.S."/>
            <person name="Voigt S."/>
        </authorList>
    </citation>
    <scope>NUCLEOTIDE SEQUENCE [LARGE SCALE GENOMIC DNA]</scope>
    <source>
        <strain evidence="2">Berlin</strain>
    </source>
</reference>
<name>A0A0E3SWV3_RCMVE</name>
<organism evidence="2 3">
    <name type="scientific">Rat cytomegalovirus (isolate England)</name>
    <name type="common">RCMV-E</name>
    <name type="synonym">Murid herpesvirus 8</name>
    <dbReference type="NCBI Taxonomy" id="1261657"/>
    <lineage>
        <taxon>Viruses</taxon>
        <taxon>Duplodnaviria</taxon>
        <taxon>Heunggongvirae</taxon>
        <taxon>Peploviricota</taxon>
        <taxon>Herviviricetes</taxon>
        <taxon>Herpesvirales</taxon>
        <taxon>Orthoherpesviridae</taxon>
        <taxon>Betaherpesvirinae</taxon>
        <taxon>Muromegalovirus</taxon>
        <taxon>Muromegalovirus muridbeta8</taxon>
    </lineage>
</organism>
<evidence type="ECO:0000313" key="2">
    <source>
        <dbReference type="EMBL" id="AKB93308.1"/>
    </source>
</evidence>